<dbReference type="Gene3D" id="2.40.160.100">
    <property type="match status" value="1"/>
</dbReference>
<dbReference type="STRING" id="1790137.AXE80_01455"/>
<dbReference type="InterPro" id="IPR053728">
    <property type="entry name" value="Alginate_Permeability_Chnl"/>
</dbReference>
<dbReference type="AlphaFoldDB" id="A0A1B1Y2R3"/>
<evidence type="ECO:0000256" key="1">
    <source>
        <dbReference type="SAM" id="SignalP"/>
    </source>
</evidence>
<dbReference type="RefSeq" id="WP_068824144.1">
    <property type="nucleotide sequence ID" value="NZ_CP014224.1"/>
</dbReference>
<evidence type="ECO:0000313" key="2">
    <source>
        <dbReference type="EMBL" id="ANW95040.1"/>
    </source>
</evidence>
<keyword evidence="3" id="KW-1185">Reference proteome</keyword>
<dbReference type="SUPFAM" id="SSF56935">
    <property type="entry name" value="Porins"/>
    <property type="match status" value="1"/>
</dbReference>
<keyword evidence="1" id="KW-0732">Signal</keyword>
<protein>
    <recommendedName>
        <fullName evidence="4">Alginate export domain-containing protein</fullName>
    </recommendedName>
</protein>
<gene>
    <name evidence="2" type="ORF">AXE80_01455</name>
</gene>
<feature type="signal peptide" evidence="1">
    <location>
        <begin position="1"/>
        <end position="20"/>
    </location>
</feature>
<proteinExistence type="predicted"/>
<dbReference type="KEGG" id="wfu:AXE80_01455"/>
<dbReference type="Proteomes" id="UP000092967">
    <property type="component" value="Chromosome"/>
</dbReference>
<reference evidence="2 3" key="1">
    <citation type="submission" date="2016-02" db="EMBL/GenBank/DDBJ databases">
        <authorList>
            <person name="Wen L."/>
            <person name="He K."/>
            <person name="Yang H."/>
        </authorList>
    </citation>
    <scope>NUCLEOTIDE SEQUENCE [LARGE SCALE GENOMIC DNA]</scope>
    <source>
        <strain evidence="2 3">CZ1127</strain>
    </source>
</reference>
<dbReference type="OrthoDB" id="1070463at2"/>
<organism evidence="2 3">
    <name type="scientific">Wenyingzhuangia fucanilytica</name>
    <dbReference type="NCBI Taxonomy" id="1790137"/>
    <lineage>
        <taxon>Bacteria</taxon>
        <taxon>Pseudomonadati</taxon>
        <taxon>Bacteroidota</taxon>
        <taxon>Flavobacteriia</taxon>
        <taxon>Flavobacteriales</taxon>
        <taxon>Flavobacteriaceae</taxon>
        <taxon>Wenyingzhuangia</taxon>
    </lineage>
</organism>
<name>A0A1B1Y2R3_9FLAO</name>
<sequence length="417" mass="45128">MNFKKSLLATVFAFTAIANAQEEKPTFSLSGEFRPRTEWIDGFNYRYQPAAAAPAGNTSGRVGTPGYVETTVRAAINATYTTASYTTYIGLQEVFTLGDRPQISAAGNGNFRIQEAWADLKINEALSVKIGRQPLSYDDQRILGGLGWAQQARTHDVGVLKYNKGGYSIDAGYSLNTMGDNIYDTALLFSYREMAFIHANKKFGATNISALILNNNFQNNTASKSNLTTAGVHFDTKLGPISLSGNGYIQDGLRAGDVEVDMAYLASLNANINLTKITSVGVGGEIISGKKSATSQGFFPLYGTNHAFNGLMDRFYVGNHAGGNGLIDISAKASTKIIKGISTTLIGHYFKEQSMTKNNLGSEVDLVVAKKFNGYSIAAGYSQFFESDDFPNPAANAPAKDTQNWAWIMLTIKPKFL</sequence>
<evidence type="ECO:0000313" key="3">
    <source>
        <dbReference type="Proteomes" id="UP000092967"/>
    </source>
</evidence>
<evidence type="ECO:0008006" key="4">
    <source>
        <dbReference type="Google" id="ProtNLM"/>
    </source>
</evidence>
<dbReference type="EMBL" id="CP014224">
    <property type="protein sequence ID" value="ANW95040.1"/>
    <property type="molecule type" value="Genomic_DNA"/>
</dbReference>
<feature type="chain" id="PRO_5008532512" description="Alginate export domain-containing protein" evidence="1">
    <location>
        <begin position="21"/>
        <end position="417"/>
    </location>
</feature>
<accession>A0A1B1Y2R3</accession>